<sequence length="61" mass="7038">MRDDFLSGDWAANRHHLSAGIDKLAGNVARIVGDTFDALTRQQFDAPWRRHWRHVKIGTPR</sequence>
<proteinExistence type="predicted"/>
<organism evidence="1 2">
    <name type="scientific">Sphingomonas panacisoli</name>
    <dbReference type="NCBI Taxonomy" id="1813879"/>
    <lineage>
        <taxon>Bacteria</taxon>
        <taxon>Pseudomonadati</taxon>
        <taxon>Pseudomonadota</taxon>
        <taxon>Alphaproteobacteria</taxon>
        <taxon>Sphingomonadales</taxon>
        <taxon>Sphingomonadaceae</taxon>
        <taxon>Sphingomonas</taxon>
    </lineage>
</organism>
<accession>A0A5B8LI63</accession>
<protein>
    <submittedName>
        <fullName evidence="1">Uncharacterized protein</fullName>
    </submittedName>
</protein>
<dbReference type="KEGG" id="spai:FPZ24_10210"/>
<dbReference type="RefSeq" id="WP_146571669.1">
    <property type="nucleotide sequence ID" value="NZ_CP042306.1"/>
</dbReference>
<evidence type="ECO:0000313" key="2">
    <source>
        <dbReference type="Proteomes" id="UP000315673"/>
    </source>
</evidence>
<dbReference type="Proteomes" id="UP000315673">
    <property type="component" value="Chromosome"/>
</dbReference>
<keyword evidence="2" id="KW-1185">Reference proteome</keyword>
<name>A0A5B8LI63_9SPHN</name>
<gene>
    <name evidence="1" type="ORF">FPZ24_10210</name>
</gene>
<dbReference type="OrthoDB" id="7573454at2"/>
<dbReference type="AlphaFoldDB" id="A0A5B8LI63"/>
<reference evidence="1 2" key="1">
    <citation type="submission" date="2019-07" db="EMBL/GenBank/DDBJ databases">
        <title>Full genome sequence of Sphingomonas sp. 4R-6-7(HKS19).</title>
        <authorList>
            <person name="Im W.-T."/>
        </authorList>
    </citation>
    <scope>NUCLEOTIDE SEQUENCE [LARGE SCALE GENOMIC DNA]</scope>
    <source>
        <strain evidence="1 2">HKS19</strain>
    </source>
</reference>
<dbReference type="EMBL" id="CP042306">
    <property type="protein sequence ID" value="QDZ07813.1"/>
    <property type="molecule type" value="Genomic_DNA"/>
</dbReference>
<evidence type="ECO:0000313" key="1">
    <source>
        <dbReference type="EMBL" id="QDZ07813.1"/>
    </source>
</evidence>